<evidence type="ECO:0000313" key="2">
    <source>
        <dbReference type="Proteomes" id="UP000298030"/>
    </source>
</evidence>
<sequence length="869" mass="97574">MDVITLIVQFAQEIEHPDLWKTLSIYRFHKEDPTETLRRIRALLKRGLVSKLWQDVISDPTLWTMFLNASMAEDQFIRVVARSGNLPVAVRFKAQKYSSLSDNTVRAITSKSPSITGLMLDISNATPSPIGPTFHLRTLMNLLRYSMPALCTLSLFGGNGSNSELSALLSSETAFGGVAPPIQHLELSGIMISPPTFSTTLVSLSLVFKDLALMHSQLSPWARLAQQGDTHALKELILRAPPHEANDELQISSDSEKVPIPSTLDKLVIEGDIPSCLYMGSLLRHPIPVTFSLFVWYETYDSEYMSLLVSLYAQMRAYTKSKVLEVEITEDKISFTTIARKDATLTLVPIDHEDAGYMLCSVMSEFGSGLALQDLYDLRGAPVFEKAWVTLDLVLHRHTLLGIHDDDEVPQILECFSAFFQGLEDIKNVQIAQYVILGDDSSELDPWEDTLRLFQRHHPEDSTHRSALLFPNLKTLRIVEPAQGVSREFHREISDFTWEHVQSQSNQDKGAGFEHFEILLLSGDLVGIKYDSMSALSHEDWDVLCTMQFESEDWKQMRLSVSPTSQSHSGNGVPEPKAMSISFLTPSYRRVTLTSLDYASIGRTRSEGRGGFLHGEIVVYIDSSVRTVDSKWSERDWKDFIWVGVEFVLRVRDRRRHSGGHTILFFFRTVHQVPADPPLSSFDGISPAVGVLSGVRGSVLRISDIVFEKDIGKCDRKALKGLTSAVERLQVKGLTKDNDDIEEIRERYASGKGSSSHYYSRLGNFPSSCNDADEREIPFTASINKWNGQRTLLGARCESRTPIDWHHQRRDIGRRRALKDAEVTQGTLATGPRRHQDVEAEFGGAACKARVHQFRVNSSVLVWGVSDSQ</sequence>
<dbReference type="AlphaFoldDB" id="A0A4Y7SDD8"/>
<reference evidence="1 2" key="1">
    <citation type="journal article" date="2019" name="Nat. Ecol. Evol.">
        <title>Megaphylogeny resolves global patterns of mushroom evolution.</title>
        <authorList>
            <person name="Varga T."/>
            <person name="Krizsan K."/>
            <person name="Foldi C."/>
            <person name="Dima B."/>
            <person name="Sanchez-Garcia M."/>
            <person name="Sanchez-Ramirez S."/>
            <person name="Szollosi G.J."/>
            <person name="Szarkandi J.G."/>
            <person name="Papp V."/>
            <person name="Albert L."/>
            <person name="Andreopoulos W."/>
            <person name="Angelini C."/>
            <person name="Antonin V."/>
            <person name="Barry K.W."/>
            <person name="Bougher N.L."/>
            <person name="Buchanan P."/>
            <person name="Buyck B."/>
            <person name="Bense V."/>
            <person name="Catcheside P."/>
            <person name="Chovatia M."/>
            <person name="Cooper J."/>
            <person name="Damon W."/>
            <person name="Desjardin D."/>
            <person name="Finy P."/>
            <person name="Geml J."/>
            <person name="Haridas S."/>
            <person name="Hughes K."/>
            <person name="Justo A."/>
            <person name="Karasinski D."/>
            <person name="Kautmanova I."/>
            <person name="Kiss B."/>
            <person name="Kocsube S."/>
            <person name="Kotiranta H."/>
            <person name="LaButti K.M."/>
            <person name="Lechner B.E."/>
            <person name="Liimatainen K."/>
            <person name="Lipzen A."/>
            <person name="Lukacs Z."/>
            <person name="Mihaltcheva S."/>
            <person name="Morgado L.N."/>
            <person name="Niskanen T."/>
            <person name="Noordeloos M.E."/>
            <person name="Ohm R.A."/>
            <person name="Ortiz-Santana B."/>
            <person name="Ovrebo C."/>
            <person name="Racz N."/>
            <person name="Riley R."/>
            <person name="Savchenko A."/>
            <person name="Shiryaev A."/>
            <person name="Soop K."/>
            <person name="Spirin V."/>
            <person name="Szebenyi C."/>
            <person name="Tomsovsky M."/>
            <person name="Tulloss R.E."/>
            <person name="Uehling J."/>
            <person name="Grigoriev I.V."/>
            <person name="Vagvolgyi C."/>
            <person name="Papp T."/>
            <person name="Martin F.M."/>
            <person name="Miettinen O."/>
            <person name="Hibbett D.S."/>
            <person name="Nagy L.G."/>
        </authorList>
    </citation>
    <scope>NUCLEOTIDE SEQUENCE [LARGE SCALE GENOMIC DNA]</scope>
    <source>
        <strain evidence="1 2">FP101781</strain>
    </source>
</reference>
<dbReference type="Proteomes" id="UP000298030">
    <property type="component" value="Unassembled WGS sequence"/>
</dbReference>
<proteinExistence type="predicted"/>
<protein>
    <submittedName>
        <fullName evidence="1">Uncharacterized protein</fullName>
    </submittedName>
</protein>
<comment type="caution">
    <text evidence="1">The sequence shown here is derived from an EMBL/GenBank/DDBJ whole genome shotgun (WGS) entry which is preliminary data.</text>
</comment>
<keyword evidence="2" id="KW-1185">Reference proteome</keyword>
<evidence type="ECO:0000313" key="1">
    <source>
        <dbReference type="EMBL" id="TEB19730.1"/>
    </source>
</evidence>
<gene>
    <name evidence="1" type="ORF">FA13DRAFT_1718548</name>
</gene>
<name>A0A4Y7SDD8_COPMI</name>
<dbReference type="EMBL" id="QPFP01000178">
    <property type="protein sequence ID" value="TEB19730.1"/>
    <property type="molecule type" value="Genomic_DNA"/>
</dbReference>
<organism evidence="1 2">
    <name type="scientific">Coprinellus micaceus</name>
    <name type="common">Glistening ink-cap mushroom</name>
    <name type="synonym">Coprinus micaceus</name>
    <dbReference type="NCBI Taxonomy" id="71717"/>
    <lineage>
        <taxon>Eukaryota</taxon>
        <taxon>Fungi</taxon>
        <taxon>Dikarya</taxon>
        <taxon>Basidiomycota</taxon>
        <taxon>Agaricomycotina</taxon>
        <taxon>Agaricomycetes</taxon>
        <taxon>Agaricomycetidae</taxon>
        <taxon>Agaricales</taxon>
        <taxon>Agaricineae</taxon>
        <taxon>Psathyrellaceae</taxon>
        <taxon>Coprinellus</taxon>
    </lineage>
</organism>
<accession>A0A4Y7SDD8</accession>